<protein>
    <submittedName>
        <fullName evidence="2">Uncharacterized protein</fullName>
    </submittedName>
</protein>
<sequence length="254" mass="29322">MSVLIARRPVKMKDEFVCFFPLLSFHLSLSLSTTLSFHLSLSLSTTLSFHFSLSTSLYLSTSLFPPLSIFPPLSLSTSLFPPLSIFPLLSFHLSLSFHHSLFPLLSFHLSLSFHFSLFPPLRFRPLFLHPHPPFSLLCCFFSAAQPFFAFHKQRDNRRAEYYDHAYFIFRQVRSALSFTVTGRRHVMFGWATSKLFDFFCSFLPHHSLSLSLSLSSFPLSFILCLFHSLSVSLFFSLSTSLFFYLSRSLFFSIK</sequence>
<name>A0A812EK65_ACAPH</name>
<accession>A0A812EK65</accession>
<reference evidence="2" key="1">
    <citation type="submission" date="2021-01" db="EMBL/GenBank/DDBJ databases">
        <authorList>
            <person name="Li R."/>
            <person name="Bekaert M."/>
        </authorList>
    </citation>
    <scope>NUCLEOTIDE SEQUENCE</scope>
    <source>
        <strain evidence="2">Farmed</strain>
    </source>
</reference>
<feature type="transmembrane region" description="Helical" evidence="1">
    <location>
        <begin position="186"/>
        <end position="205"/>
    </location>
</feature>
<evidence type="ECO:0000313" key="2">
    <source>
        <dbReference type="EMBL" id="CAE1326465.1"/>
    </source>
</evidence>
<comment type="caution">
    <text evidence="2">The sequence shown here is derived from an EMBL/GenBank/DDBJ whole genome shotgun (WGS) entry which is preliminary data.</text>
</comment>
<feature type="transmembrane region" description="Helical" evidence="1">
    <location>
        <begin position="217"/>
        <end position="245"/>
    </location>
</feature>
<organism evidence="2 3">
    <name type="scientific">Acanthosepion pharaonis</name>
    <name type="common">Pharaoh cuttlefish</name>
    <name type="synonym">Sepia pharaonis</name>
    <dbReference type="NCBI Taxonomy" id="158019"/>
    <lineage>
        <taxon>Eukaryota</taxon>
        <taxon>Metazoa</taxon>
        <taxon>Spiralia</taxon>
        <taxon>Lophotrochozoa</taxon>
        <taxon>Mollusca</taxon>
        <taxon>Cephalopoda</taxon>
        <taxon>Coleoidea</taxon>
        <taxon>Decapodiformes</taxon>
        <taxon>Sepiida</taxon>
        <taxon>Sepiina</taxon>
        <taxon>Sepiidae</taxon>
        <taxon>Acanthosepion</taxon>
    </lineage>
</organism>
<feature type="transmembrane region" description="Helical" evidence="1">
    <location>
        <begin position="133"/>
        <end position="150"/>
    </location>
</feature>
<feature type="transmembrane region" description="Helical" evidence="1">
    <location>
        <begin position="69"/>
        <end position="89"/>
    </location>
</feature>
<keyword evidence="3" id="KW-1185">Reference proteome</keyword>
<dbReference type="AlphaFoldDB" id="A0A812EK65"/>
<gene>
    <name evidence="2" type="ORF">SPHA_76049</name>
</gene>
<keyword evidence="1" id="KW-0472">Membrane</keyword>
<evidence type="ECO:0000313" key="3">
    <source>
        <dbReference type="Proteomes" id="UP000597762"/>
    </source>
</evidence>
<dbReference type="Proteomes" id="UP000597762">
    <property type="component" value="Unassembled WGS sequence"/>
</dbReference>
<proteinExistence type="predicted"/>
<keyword evidence="1" id="KW-0812">Transmembrane</keyword>
<dbReference type="EMBL" id="CAHIKZ030005479">
    <property type="protein sequence ID" value="CAE1326465.1"/>
    <property type="molecule type" value="Genomic_DNA"/>
</dbReference>
<evidence type="ECO:0000256" key="1">
    <source>
        <dbReference type="SAM" id="Phobius"/>
    </source>
</evidence>
<keyword evidence="1" id="KW-1133">Transmembrane helix</keyword>
<feature type="transmembrane region" description="Helical" evidence="1">
    <location>
        <begin position="101"/>
        <end position="121"/>
    </location>
</feature>